<evidence type="ECO:0000256" key="4">
    <source>
        <dbReference type="ARBA" id="ARBA00023136"/>
    </source>
</evidence>
<dbReference type="EMBL" id="HG675759">
    <property type="protein sequence ID" value="CDJ43308.1"/>
    <property type="molecule type" value="Genomic_DNA"/>
</dbReference>
<feature type="transmembrane region" description="Helical" evidence="5">
    <location>
        <begin position="22"/>
        <end position="41"/>
    </location>
</feature>
<organism evidence="7 8">
    <name type="scientific">Eimeria tenella</name>
    <name type="common">Coccidian parasite</name>
    <dbReference type="NCBI Taxonomy" id="5802"/>
    <lineage>
        <taxon>Eukaryota</taxon>
        <taxon>Sar</taxon>
        <taxon>Alveolata</taxon>
        <taxon>Apicomplexa</taxon>
        <taxon>Conoidasida</taxon>
        <taxon>Coccidia</taxon>
        <taxon>Eucoccidiorida</taxon>
        <taxon>Eimeriorina</taxon>
        <taxon>Eimeriidae</taxon>
        <taxon>Eimeria</taxon>
    </lineage>
</organism>
<accession>U6L283</accession>
<keyword evidence="4 5" id="KW-0472">Membrane</keyword>
<comment type="similarity">
    <text evidence="5">Belongs to the copper transporter (Ctr) (TC 1.A.56) family. SLC31A subfamily.</text>
</comment>
<dbReference type="Pfam" id="PF04145">
    <property type="entry name" value="Ctr"/>
    <property type="match status" value="2"/>
</dbReference>
<dbReference type="GO" id="GO:0005886">
    <property type="term" value="C:plasma membrane"/>
    <property type="evidence" value="ECO:0007669"/>
    <property type="project" value="TreeGrafter"/>
</dbReference>
<evidence type="ECO:0000256" key="2">
    <source>
        <dbReference type="ARBA" id="ARBA00022692"/>
    </source>
</evidence>
<keyword evidence="2 5" id="KW-0812">Transmembrane</keyword>
<sequence>MSFEASPEVLLLFSWWHARTNAQYAVTCVCCIIFGFISIALKVLRRISDVRLAMMENRSKPTLLFGCFPVFHNAIRGCVTFLNYSWDYMLMLVAMTFNVGIFVSMLGGMALGFLTIGRFLDLPFEPAKVSGGCECNETLSCGCHKGRPCTCAASQLVASCRRSKMSFGEQPVPEQGGPCKSNTDTKSEFAGV</sequence>
<reference evidence="7" key="1">
    <citation type="submission" date="2013-10" db="EMBL/GenBank/DDBJ databases">
        <title>Genomic analysis of the causative agents of coccidiosis in chickens.</title>
        <authorList>
            <person name="Reid A.J."/>
            <person name="Blake D."/>
            <person name="Billington K."/>
            <person name="Browne H."/>
            <person name="Dunn M."/>
            <person name="Hung S."/>
            <person name="Kawahara F."/>
            <person name="Miranda-Saavedra D."/>
            <person name="Mourier T."/>
            <person name="Nagra H."/>
            <person name="Otto T.D."/>
            <person name="Rawlings N."/>
            <person name="Sanchez A."/>
            <person name="Sanders M."/>
            <person name="Subramaniam C."/>
            <person name="Tay Y."/>
            <person name="Dear P."/>
            <person name="Doerig C."/>
            <person name="Gruber A."/>
            <person name="Parkinson J."/>
            <person name="Shirley M."/>
            <person name="Wan K.L."/>
            <person name="Berriman M."/>
            <person name="Tomley F."/>
            <person name="Pain A."/>
        </authorList>
    </citation>
    <scope>NUCLEOTIDE SEQUENCE [LARGE SCALE GENOMIC DNA]</scope>
    <source>
        <strain evidence="7">Houghton</strain>
    </source>
</reference>
<feature type="region of interest" description="Disordered" evidence="6">
    <location>
        <begin position="168"/>
        <end position="192"/>
    </location>
</feature>
<dbReference type="AlphaFoldDB" id="U6L283"/>
<keyword evidence="5" id="KW-0187">Copper transport</keyword>
<dbReference type="Proteomes" id="UP000030747">
    <property type="component" value="Unassembled WGS sequence"/>
</dbReference>
<dbReference type="VEuPathDB" id="ToxoDB:ETH_00002210"/>
<dbReference type="OMA" id="CECNETL"/>
<reference evidence="7" key="2">
    <citation type="submission" date="2013-10" db="EMBL/GenBank/DDBJ databases">
        <authorList>
            <person name="Aslett M."/>
        </authorList>
    </citation>
    <scope>NUCLEOTIDE SEQUENCE [LARGE SCALE GENOMIC DNA]</scope>
    <source>
        <strain evidence="7">Houghton</strain>
    </source>
</reference>
<comment type="subcellular location">
    <subcellularLocation>
        <location evidence="1 5">Membrane</location>
        <topology evidence="1 5">Multi-pass membrane protein</topology>
    </subcellularLocation>
</comment>
<name>U6L283_EIMTE</name>
<dbReference type="PANTHER" id="PTHR12483">
    <property type="entry name" value="SOLUTE CARRIER FAMILY 31 COPPER TRANSPORTERS"/>
    <property type="match status" value="1"/>
</dbReference>
<evidence type="ECO:0000256" key="3">
    <source>
        <dbReference type="ARBA" id="ARBA00022989"/>
    </source>
</evidence>
<dbReference type="InterPro" id="IPR007274">
    <property type="entry name" value="Cop_transporter"/>
</dbReference>
<dbReference type="VEuPathDB" id="ToxoDB:ETH2_1016700"/>
<evidence type="ECO:0000256" key="1">
    <source>
        <dbReference type="ARBA" id="ARBA00004141"/>
    </source>
</evidence>
<protein>
    <recommendedName>
        <fullName evidence="5">Copper transport protein</fullName>
    </recommendedName>
</protein>
<keyword evidence="3 5" id="KW-1133">Transmembrane helix</keyword>
<keyword evidence="5" id="KW-0186">Copper</keyword>
<evidence type="ECO:0000313" key="8">
    <source>
        <dbReference type="Proteomes" id="UP000030747"/>
    </source>
</evidence>
<keyword evidence="5" id="KW-0813">Transport</keyword>
<feature type="compositionally biased region" description="Basic and acidic residues" evidence="6">
    <location>
        <begin position="183"/>
        <end position="192"/>
    </location>
</feature>
<evidence type="ECO:0000256" key="6">
    <source>
        <dbReference type="SAM" id="MobiDB-lite"/>
    </source>
</evidence>
<dbReference type="PANTHER" id="PTHR12483:SF27">
    <property type="entry name" value="COPPER TRANSPORT PROTEIN CTR1"/>
    <property type="match status" value="1"/>
</dbReference>
<keyword evidence="8" id="KW-1185">Reference proteome</keyword>
<proteinExistence type="inferred from homology"/>
<dbReference type="GO" id="GO:0005375">
    <property type="term" value="F:copper ion transmembrane transporter activity"/>
    <property type="evidence" value="ECO:0007669"/>
    <property type="project" value="UniProtKB-UniRule"/>
</dbReference>
<dbReference type="RefSeq" id="XP_013234058.1">
    <property type="nucleotide sequence ID" value="XM_013378604.1"/>
</dbReference>
<feature type="transmembrane region" description="Helical" evidence="5">
    <location>
        <begin position="88"/>
        <end position="114"/>
    </location>
</feature>
<keyword evidence="5" id="KW-0406">Ion transport</keyword>
<gene>
    <name evidence="7" type="ORF">ETH_00002210</name>
</gene>
<evidence type="ECO:0000256" key="5">
    <source>
        <dbReference type="RuleBase" id="RU367022"/>
    </source>
</evidence>
<evidence type="ECO:0000313" key="7">
    <source>
        <dbReference type="EMBL" id="CDJ43308.1"/>
    </source>
</evidence>
<dbReference type="OrthoDB" id="161814at2759"/>
<dbReference type="GeneID" id="25249657"/>